<reference evidence="2 3" key="1">
    <citation type="submission" date="2020-09" db="EMBL/GenBank/DDBJ databases">
        <title>De no assembly of potato wild relative species, Solanum commersonii.</title>
        <authorList>
            <person name="Cho K."/>
        </authorList>
    </citation>
    <scope>NUCLEOTIDE SEQUENCE [LARGE SCALE GENOMIC DNA]</scope>
    <source>
        <strain evidence="2">LZ3.2</strain>
        <tissue evidence="2">Leaf</tissue>
    </source>
</reference>
<dbReference type="InterPro" id="IPR017451">
    <property type="entry name" value="F-box-assoc_interact_dom"/>
</dbReference>
<dbReference type="CDD" id="cd22157">
    <property type="entry name" value="F-box_AtFBW1-like"/>
    <property type="match status" value="1"/>
</dbReference>
<gene>
    <name evidence="2" type="ORF">H5410_044512</name>
</gene>
<evidence type="ECO:0000313" key="2">
    <source>
        <dbReference type="EMBL" id="KAG5584078.1"/>
    </source>
</evidence>
<feature type="domain" description="F-box" evidence="1">
    <location>
        <begin position="5"/>
        <end position="56"/>
    </location>
</feature>
<sequence length="572" mass="65519">MERFFTSFDQLPEDIIMEILSILPVKSILKLKSVCKYWYTLIQSPNFITKHFFHKKNYEIPFVHLYFFDTNQLSISIDEYPMLQDFYLHKSTSLKPLIGPLNGLFFVHNLDKNEMSMWNPATEEIKKISVPSPPLSTCFSGICCSDSSKILQHSCQILQKCTVSGGSDTFLKSSSDIDLRLCCSDSSKVLLHQCWFLQKCSSSGGSDMHPSTLCCLDSPEMLLQSCQILKKCAFSSRGSDTHPSILLKSPTNNDFDVCYSDSQEMLPHPCRILQKCAASRDSSMHPSTFLKSLSNNDFGPSCWDSTEILPYSCRILQKCTASGDSDMHPLTFLKSLRSYAHHFGFGMDPLSKDYKVVWIRDYFWKEETFTRSASAVVSVYSLSTDSWRHFEDNTFLSSHIIMSYFDSYLDGFYYWKKIDEKRRCEILAFDFRNEEFQVIQTPDVFNSNLGTLGLYDGYVSMLFHYLVESKTCIEIWVMEKFGFWTKKLVLESTLIVKRPIGYGVNGEIFVETKSSNLEMIDPRTQEIVECVGPILGNGYSLQVLVYKKSLVSINKLTTCNLIKGLEFEQLGI</sequence>
<dbReference type="Pfam" id="PF00646">
    <property type="entry name" value="F-box"/>
    <property type="match status" value="1"/>
</dbReference>
<dbReference type="InterPro" id="IPR036047">
    <property type="entry name" value="F-box-like_dom_sf"/>
</dbReference>
<dbReference type="Pfam" id="PF08268">
    <property type="entry name" value="FBA_3"/>
    <property type="match status" value="1"/>
</dbReference>
<dbReference type="PROSITE" id="PS50181">
    <property type="entry name" value="FBOX"/>
    <property type="match status" value="1"/>
</dbReference>
<dbReference type="PANTHER" id="PTHR31672">
    <property type="entry name" value="BNACNNG10540D PROTEIN"/>
    <property type="match status" value="1"/>
</dbReference>
<dbReference type="AlphaFoldDB" id="A0A9J5X9X9"/>
<protein>
    <recommendedName>
        <fullName evidence="1">F-box domain-containing protein</fullName>
    </recommendedName>
</protein>
<dbReference type="OrthoDB" id="1270862at2759"/>
<dbReference type="InterPro" id="IPR050796">
    <property type="entry name" value="SCF_F-box_component"/>
</dbReference>
<dbReference type="Gene3D" id="1.20.1280.50">
    <property type="match status" value="1"/>
</dbReference>
<dbReference type="NCBIfam" id="TIGR01640">
    <property type="entry name" value="F_box_assoc_1"/>
    <property type="match status" value="1"/>
</dbReference>
<organism evidence="2 3">
    <name type="scientific">Solanum commersonii</name>
    <name type="common">Commerson's wild potato</name>
    <name type="synonym">Commerson's nightshade</name>
    <dbReference type="NCBI Taxonomy" id="4109"/>
    <lineage>
        <taxon>Eukaryota</taxon>
        <taxon>Viridiplantae</taxon>
        <taxon>Streptophyta</taxon>
        <taxon>Embryophyta</taxon>
        <taxon>Tracheophyta</taxon>
        <taxon>Spermatophyta</taxon>
        <taxon>Magnoliopsida</taxon>
        <taxon>eudicotyledons</taxon>
        <taxon>Gunneridae</taxon>
        <taxon>Pentapetalae</taxon>
        <taxon>asterids</taxon>
        <taxon>lamiids</taxon>
        <taxon>Solanales</taxon>
        <taxon>Solanaceae</taxon>
        <taxon>Solanoideae</taxon>
        <taxon>Solaneae</taxon>
        <taxon>Solanum</taxon>
    </lineage>
</organism>
<dbReference type="SUPFAM" id="SSF81383">
    <property type="entry name" value="F-box domain"/>
    <property type="match status" value="1"/>
</dbReference>
<evidence type="ECO:0000313" key="3">
    <source>
        <dbReference type="Proteomes" id="UP000824120"/>
    </source>
</evidence>
<dbReference type="SMART" id="SM00256">
    <property type="entry name" value="FBOX"/>
    <property type="match status" value="1"/>
</dbReference>
<comment type="caution">
    <text evidence="2">The sequence shown here is derived from an EMBL/GenBank/DDBJ whole genome shotgun (WGS) entry which is preliminary data.</text>
</comment>
<name>A0A9J5X9X9_SOLCO</name>
<keyword evidence="3" id="KW-1185">Reference proteome</keyword>
<dbReference type="InterPro" id="IPR013187">
    <property type="entry name" value="F-box-assoc_dom_typ3"/>
</dbReference>
<dbReference type="EMBL" id="JACXVP010000009">
    <property type="protein sequence ID" value="KAG5584078.1"/>
    <property type="molecule type" value="Genomic_DNA"/>
</dbReference>
<evidence type="ECO:0000259" key="1">
    <source>
        <dbReference type="PROSITE" id="PS50181"/>
    </source>
</evidence>
<dbReference type="InterPro" id="IPR001810">
    <property type="entry name" value="F-box_dom"/>
</dbReference>
<dbReference type="PANTHER" id="PTHR31672:SF13">
    <property type="entry name" value="F-BOX PROTEIN CPR30-LIKE"/>
    <property type="match status" value="1"/>
</dbReference>
<accession>A0A9J5X9X9</accession>
<dbReference type="Proteomes" id="UP000824120">
    <property type="component" value="Chromosome 9"/>
</dbReference>
<proteinExistence type="predicted"/>